<evidence type="ECO:0000259" key="5">
    <source>
        <dbReference type="Pfam" id="PF04586"/>
    </source>
</evidence>
<keyword evidence="3" id="KW-0378">Hydrolase</keyword>
<evidence type="ECO:0000256" key="4">
    <source>
        <dbReference type="SAM" id="MobiDB-lite"/>
    </source>
</evidence>
<evidence type="ECO:0000256" key="3">
    <source>
        <dbReference type="ARBA" id="ARBA00022801"/>
    </source>
</evidence>
<evidence type="ECO:0000256" key="1">
    <source>
        <dbReference type="ARBA" id="ARBA00022612"/>
    </source>
</evidence>
<dbReference type="GO" id="GO:0008233">
    <property type="term" value="F:peptidase activity"/>
    <property type="evidence" value="ECO:0007669"/>
    <property type="project" value="UniProtKB-KW"/>
</dbReference>
<comment type="caution">
    <text evidence="6">The sequence shown here is derived from an EMBL/GenBank/DDBJ whole genome shotgun (WGS) entry which is preliminary data.</text>
</comment>
<evidence type="ECO:0000256" key="2">
    <source>
        <dbReference type="ARBA" id="ARBA00022670"/>
    </source>
</evidence>
<dbReference type="Proteomes" id="UP000034835">
    <property type="component" value="Unassembled WGS sequence"/>
</dbReference>
<keyword evidence="1" id="KW-1188">Viral release from host cell</keyword>
<evidence type="ECO:0000313" key="7">
    <source>
        <dbReference type="Proteomes" id="UP000034835"/>
    </source>
</evidence>
<dbReference type="EMBL" id="LCJG01000026">
    <property type="protein sequence ID" value="KKT72767.1"/>
    <property type="molecule type" value="Genomic_DNA"/>
</dbReference>
<feature type="compositionally biased region" description="Acidic residues" evidence="4">
    <location>
        <begin position="186"/>
        <end position="201"/>
    </location>
</feature>
<keyword evidence="2" id="KW-0645">Protease</keyword>
<feature type="compositionally biased region" description="Basic and acidic residues" evidence="4">
    <location>
        <begin position="222"/>
        <end position="236"/>
    </location>
</feature>
<name>A0A0G1LVD6_9BACT</name>
<sequence>MHIRLIASPEGSQLFIHMKKRQKLYQIMPVLIKGVDDAKHTLEAVFSTNDEDRHGDVVEQNWDLKSFKKNPVILNSHNYYDATEVIGKATGVSVKDGKLEGTIEFAVGANPKADIIYKLYAGGFLNAFSVGFIAKEFDDKGTILKGELLEVSAVSVPANAMALAKAKGIEIEKLYELPITKSDEHDGGEEDEGDNDDEEGNGDNANGAGGSGEGGQPAGDGKPAEGVKTEDAKVDEKNDEVEEQKKLDALDAEEIAKKKLAVNQTFNKIAKVIDSFCENIKAETSLLGSVAVEKSNINRAIRQLIKIKKAK</sequence>
<dbReference type="STRING" id="1618384.UW68_C0026G0016"/>
<dbReference type="Pfam" id="PF04586">
    <property type="entry name" value="Peptidase_S78"/>
    <property type="match status" value="1"/>
</dbReference>
<proteinExistence type="predicted"/>
<dbReference type="AlphaFoldDB" id="A0A0G1LVD6"/>
<feature type="compositionally biased region" description="Gly residues" evidence="4">
    <location>
        <begin position="207"/>
        <end position="218"/>
    </location>
</feature>
<organism evidence="6 7">
    <name type="scientific">Candidatus Collierbacteria bacterium GW2011_GWB1_44_6</name>
    <dbReference type="NCBI Taxonomy" id="1618384"/>
    <lineage>
        <taxon>Bacteria</taxon>
        <taxon>Candidatus Collieribacteriota</taxon>
    </lineage>
</organism>
<dbReference type="GO" id="GO:0006508">
    <property type="term" value="P:proteolysis"/>
    <property type="evidence" value="ECO:0007669"/>
    <property type="project" value="UniProtKB-KW"/>
</dbReference>
<gene>
    <name evidence="6" type="ORF">UW68_C0026G0016</name>
</gene>
<reference evidence="6 7" key="1">
    <citation type="journal article" date="2015" name="Nature">
        <title>rRNA introns, odd ribosomes, and small enigmatic genomes across a large radiation of phyla.</title>
        <authorList>
            <person name="Brown C.T."/>
            <person name="Hug L.A."/>
            <person name="Thomas B.C."/>
            <person name="Sharon I."/>
            <person name="Castelle C.J."/>
            <person name="Singh A."/>
            <person name="Wilkins M.J."/>
            <person name="Williams K.H."/>
            <person name="Banfield J.F."/>
        </authorList>
    </citation>
    <scope>NUCLEOTIDE SEQUENCE [LARGE SCALE GENOMIC DNA]</scope>
</reference>
<feature type="region of interest" description="Disordered" evidence="4">
    <location>
        <begin position="180"/>
        <end position="242"/>
    </location>
</feature>
<protein>
    <recommendedName>
        <fullName evidence="5">Prohead serine protease domain-containing protein</fullName>
    </recommendedName>
</protein>
<dbReference type="InterPro" id="IPR054613">
    <property type="entry name" value="Peptidase_S78_dom"/>
</dbReference>
<feature type="domain" description="Prohead serine protease" evidence="5">
    <location>
        <begin position="81"/>
        <end position="168"/>
    </location>
</feature>
<evidence type="ECO:0000313" key="6">
    <source>
        <dbReference type="EMBL" id="KKT72767.1"/>
    </source>
</evidence>
<accession>A0A0G1LVD6</accession>